<evidence type="ECO:0000256" key="2">
    <source>
        <dbReference type="ARBA" id="ARBA00022448"/>
    </source>
</evidence>
<feature type="transmembrane region" description="Helical" evidence="6">
    <location>
        <begin position="179"/>
        <end position="200"/>
    </location>
</feature>
<gene>
    <name evidence="8" type="ORF">VTK73DRAFT_8731</name>
</gene>
<feature type="transmembrane region" description="Helical" evidence="6">
    <location>
        <begin position="125"/>
        <end position="144"/>
    </location>
</feature>
<feature type="transmembrane region" description="Helical" evidence="6">
    <location>
        <begin position="212"/>
        <end position="233"/>
    </location>
</feature>
<organism evidence="8 9">
    <name type="scientific">Phialemonium thermophilum</name>
    <dbReference type="NCBI Taxonomy" id="223376"/>
    <lineage>
        <taxon>Eukaryota</taxon>
        <taxon>Fungi</taxon>
        <taxon>Dikarya</taxon>
        <taxon>Ascomycota</taxon>
        <taxon>Pezizomycotina</taxon>
        <taxon>Sordariomycetes</taxon>
        <taxon>Sordariomycetidae</taxon>
        <taxon>Cephalothecales</taxon>
        <taxon>Cephalothecaceae</taxon>
        <taxon>Phialemonium</taxon>
    </lineage>
</organism>
<feature type="transmembrane region" description="Helical" evidence="6">
    <location>
        <begin position="439"/>
        <end position="459"/>
    </location>
</feature>
<name>A0ABR3W6M8_9PEZI</name>
<feature type="transmembrane region" description="Helical" evidence="6">
    <location>
        <begin position="53"/>
        <end position="77"/>
    </location>
</feature>
<feature type="transmembrane region" description="Helical" evidence="6">
    <location>
        <begin position="373"/>
        <end position="395"/>
    </location>
</feature>
<evidence type="ECO:0000256" key="1">
    <source>
        <dbReference type="ARBA" id="ARBA00004141"/>
    </source>
</evidence>
<evidence type="ECO:0000313" key="8">
    <source>
        <dbReference type="EMBL" id="KAL1854509.1"/>
    </source>
</evidence>
<keyword evidence="3 6" id="KW-0812">Transmembrane</keyword>
<proteinExistence type="predicted"/>
<keyword evidence="4 6" id="KW-1133">Transmembrane helix</keyword>
<dbReference type="PANTHER" id="PTHR43791:SF97">
    <property type="entry name" value="ALLANTOATE TRANSPORTER, PUTATIVE (AFU_ORTHOLOGUE AFUA_1G14700)-RELATED"/>
    <property type="match status" value="1"/>
</dbReference>
<evidence type="ECO:0000256" key="5">
    <source>
        <dbReference type="ARBA" id="ARBA00023136"/>
    </source>
</evidence>
<dbReference type="InterPro" id="IPR036259">
    <property type="entry name" value="MFS_trans_sf"/>
</dbReference>
<keyword evidence="5 6" id="KW-0472">Membrane</keyword>
<dbReference type="EMBL" id="JAZHXJ010000659">
    <property type="protein sequence ID" value="KAL1854509.1"/>
    <property type="molecule type" value="Genomic_DNA"/>
</dbReference>
<protein>
    <recommendedName>
        <fullName evidence="7">Major facilitator superfamily (MFS) profile domain-containing protein</fullName>
    </recommendedName>
</protein>
<dbReference type="InterPro" id="IPR011701">
    <property type="entry name" value="MFS"/>
</dbReference>
<dbReference type="PANTHER" id="PTHR43791">
    <property type="entry name" value="PERMEASE-RELATED"/>
    <property type="match status" value="1"/>
</dbReference>
<accession>A0ABR3W6M8</accession>
<dbReference type="InterPro" id="IPR020846">
    <property type="entry name" value="MFS_dom"/>
</dbReference>
<feature type="transmembrane region" description="Helical" evidence="6">
    <location>
        <begin position="281"/>
        <end position="305"/>
    </location>
</feature>
<dbReference type="SUPFAM" id="SSF103473">
    <property type="entry name" value="MFS general substrate transporter"/>
    <property type="match status" value="1"/>
</dbReference>
<feature type="transmembrane region" description="Helical" evidence="6">
    <location>
        <begin position="89"/>
        <end position="104"/>
    </location>
</feature>
<keyword evidence="2" id="KW-0813">Transport</keyword>
<comment type="caution">
    <text evidence="8">The sequence shown here is derived from an EMBL/GenBank/DDBJ whole genome shotgun (WGS) entry which is preliminary data.</text>
</comment>
<feature type="transmembrane region" description="Helical" evidence="6">
    <location>
        <begin position="150"/>
        <end position="170"/>
    </location>
</feature>
<evidence type="ECO:0000259" key="7">
    <source>
        <dbReference type="PROSITE" id="PS50850"/>
    </source>
</evidence>
<feature type="domain" description="Major facilitator superfamily (MFS) profile" evidence="7">
    <location>
        <begin position="53"/>
        <end position="463"/>
    </location>
</feature>
<feature type="transmembrane region" description="Helical" evidence="6">
    <location>
        <begin position="317"/>
        <end position="336"/>
    </location>
</feature>
<evidence type="ECO:0000313" key="9">
    <source>
        <dbReference type="Proteomes" id="UP001586593"/>
    </source>
</evidence>
<dbReference type="Pfam" id="PF07690">
    <property type="entry name" value="MFS_1"/>
    <property type="match status" value="1"/>
</dbReference>
<evidence type="ECO:0000256" key="6">
    <source>
        <dbReference type="SAM" id="Phobius"/>
    </source>
</evidence>
<feature type="transmembrane region" description="Helical" evidence="6">
    <location>
        <begin position="407"/>
        <end position="427"/>
    </location>
</feature>
<dbReference type="PROSITE" id="PS50850">
    <property type="entry name" value="MFS"/>
    <property type="match status" value="1"/>
</dbReference>
<dbReference type="Gene3D" id="1.20.1250.20">
    <property type="entry name" value="MFS general substrate transporter like domains"/>
    <property type="match status" value="1"/>
</dbReference>
<sequence>MTEKAATEHSDIHPAPLGDGDVALNLFSKADDLAAAIDPEAEKKLLRKIDWMVIPFICVTYLVTYIDKATLGYAAVFGLQKDLHLHGDQYSWLGSIFYFGYLVFEYPTNIAMHKLSVSKWMSANIFIWGGITMALGGCSTFSSFAGLRFLLGALESCSTPAYLLITAMWYKVEEQPIRIGYWSTFLGLANAFGGLLGYAIGHIHGKLDSWRYQFIIIGAVSSAWGVFMFFTLAENAVSARWLSESEKKLAVERLRDNQAGIKNTKTKPYQIKEALLDPKTWFFFLLGVATQVVNGAVSNFGSLIVKGFGFSSLNATLLQVPYGFIILSANLSAMYIQRWLPGQMRCVVGALYVVPALAGTIGIHTIARDKKGALLACYYLTAIYTASFSMIMSLITANTAGSTKRSTVNAVFFISYCVGNIIGPFAFKANEAPVYTSGIIAVLVGFCVEIALLCAFAVYMRYMNKRKADTLAQLQVETGNDEQERALAAFSDHTDWENPYFKYTY</sequence>
<keyword evidence="9" id="KW-1185">Reference proteome</keyword>
<evidence type="ECO:0000256" key="3">
    <source>
        <dbReference type="ARBA" id="ARBA00022692"/>
    </source>
</evidence>
<comment type="subcellular location">
    <subcellularLocation>
        <location evidence="1">Membrane</location>
        <topology evidence="1">Multi-pass membrane protein</topology>
    </subcellularLocation>
</comment>
<feature type="transmembrane region" description="Helical" evidence="6">
    <location>
        <begin position="348"/>
        <end position="367"/>
    </location>
</feature>
<reference evidence="8 9" key="1">
    <citation type="journal article" date="2024" name="Commun. Biol.">
        <title>Comparative genomic analysis of thermophilic fungi reveals convergent evolutionary adaptations and gene losses.</title>
        <authorList>
            <person name="Steindorff A.S."/>
            <person name="Aguilar-Pontes M.V."/>
            <person name="Robinson A.J."/>
            <person name="Andreopoulos B."/>
            <person name="LaButti K."/>
            <person name="Kuo A."/>
            <person name="Mondo S."/>
            <person name="Riley R."/>
            <person name="Otillar R."/>
            <person name="Haridas S."/>
            <person name="Lipzen A."/>
            <person name="Grimwood J."/>
            <person name="Schmutz J."/>
            <person name="Clum A."/>
            <person name="Reid I.D."/>
            <person name="Moisan M.C."/>
            <person name="Butler G."/>
            <person name="Nguyen T.T.M."/>
            <person name="Dewar K."/>
            <person name="Conant G."/>
            <person name="Drula E."/>
            <person name="Henrissat B."/>
            <person name="Hansel C."/>
            <person name="Singer S."/>
            <person name="Hutchinson M.I."/>
            <person name="de Vries R.P."/>
            <person name="Natvig D.O."/>
            <person name="Powell A.J."/>
            <person name="Tsang A."/>
            <person name="Grigoriev I.V."/>
        </authorList>
    </citation>
    <scope>NUCLEOTIDE SEQUENCE [LARGE SCALE GENOMIC DNA]</scope>
    <source>
        <strain evidence="8 9">ATCC 24622</strain>
    </source>
</reference>
<dbReference type="Proteomes" id="UP001586593">
    <property type="component" value="Unassembled WGS sequence"/>
</dbReference>
<evidence type="ECO:0000256" key="4">
    <source>
        <dbReference type="ARBA" id="ARBA00022989"/>
    </source>
</evidence>